<name>A0ABR2R6M2_9ROSI</name>
<sequence length="150" mass="16258">MGSVHGAGLNHPYSGTDPSLDPRAFAGHRNSKGSFDFGHLVLFPQNHKKLSHGGTLAAVTSQRHRRRRRFSHRWVLFVLGYCLIADEGSVEWVEEENPMGVVKEVGNKENRVALGVVGGVKGQCLGVGSVMVCFGCKEMVDVGDGSLIEK</sequence>
<dbReference type="EMBL" id="JBBPBN010000026">
    <property type="protein sequence ID" value="KAK9008595.1"/>
    <property type="molecule type" value="Genomic_DNA"/>
</dbReference>
<feature type="region of interest" description="Disordered" evidence="1">
    <location>
        <begin position="1"/>
        <end position="25"/>
    </location>
</feature>
<keyword evidence="3" id="KW-1185">Reference proteome</keyword>
<evidence type="ECO:0000313" key="2">
    <source>
        <dbReference type="EMBL" id="KAK9008595.1"/>
    </source>
</evidence>
<accession>A0ABR2R6M2</accession>
<reference evidence="2 3" key="1">
    <citation type="journal article" date="2024" name="G3 (Bethesda)">
        <title>Genome assembly of Hibiscus sabdariffa L. provides insights into metabolisms of medicinal natural products.</title>
        <authorList>
            <person name="Kim T."/>
        </authorList>
    </citation>
    <scope>NUCLEOTIDE SEQUENCE [LARGE SCALE GENOMIC DNA]</scope>
    <source>
        <strain evidence="2">TK-2024</strain>
        <tissue evidence="2">Old leaves</tissue>
    </source>
</reference>
<protein>
    <submittedName>
        <fullName evidence="2">Uncharacterized protein</fullName>
    </submittedName>
</protein>
<gene>
    <name evidence="2" type="ORF">V6N11_075484</name>
</gene>
<evidence type="ECO:0000256" key="1">
    <source>
        <dbReference type="SAM" id="MobiDB-lite"/>
    </source>
</evidence>
<organism evidence="2 3">
    <name type="scientific">Hibiscus sabdariffa</name>
    <name type="common">roselle</name>
    <dbReference type="NCBI Taxonomy" id="183260"/>
    <lineage>
        <taxon>Eukaryota</taxon>
        <taxon>Viridiplantae</taxon>
        <taxon>Streptophyta</taxon>
        <taxon>Embryophyta</taxon>
        <taxon>Tracheophyta</taxon>
        <taxon>Spermatophyta</taxon>
        <taxon>Magnoliopsida</taxon>
        <taxon>eudicotyledons</taxon>
        <taxon>Gunneridae</taxon>
        <taxon>Pentapetalae</taxon>
        <taxon>rosids</taxon>
        <taxon>malvids</taxon>
        <taxon>Malvales</taxon>
        <taxon>Malvaceae</taxon>
        <taxon>Malvoideae</taxon>
        <taxon>Hibiscus</taxon>
    </lineage>
</organism>
<proteinExistence type="predicted"/>
<dbReference type="Proteomes" id="UP001396334">
    <property type="component" value="Unassembled WGS sequence"/>
</dbReference>
<comment type="caution">
    <text evidence="2">The sequence shown here is derived from an EMBL/GenBank/DDBJ whole genome shotgun (WGS) entry which is preliminary data.</text>
</comment>
<evidence type="ECO:0000313" key="3">
    <source>
        <dbReference type="Proteomes" id="UP001396334"/>
    </source>
</evidence>